<dbReference type="PANTHER" id="PTHR23354">
    <property type="entry name" value="NUCLEOLAR PROTEIN 7/ESTROGEN RECEPTOR COACTIVATOR-RELATED"/>
    <property type="match status" value="1"/>
</dbReference>
<dbReference type="Gene3D" id="1.10.472.80">
    <property type="entry name" value="Ypt/Rab-GAP domain of gyp1p, domain 3"/>
    <property type="match status" value="1"/>
</dbReference>
<feature type="region of interest" description="Disordered" evidence="7">
    <location>
        <begin position="274"/>
        <end position="311"/>
    </location>
</feature>
<dbReference type="PROSITE" id="PS51886">
    <property type="entry name" value="TLDC"/>
    <property type="match status" value="1"/>
</dbReference>
<sequence>MTTSEAEMMSLVDTKTYKRWRSPEVNELELCVWSADMFKYAISASYESYGSLKTAIRRGVPDVIKQYIWIKANGADRFYAEHSNFYKHSFTTTFGLNVPETMGEDCPTFCGNFYSKINVNILIGGILGLQSDILGTPVRARDLDFDSSSLDTDSLSASVYTWGRTPESSLNRYTDYDPLDYEPLPRHLSVSSLREDYDKRRPKLISRHMVSMDDGGIARVRSDYGIRDESKQVILPDVIEESCEFDRGDSIDQYLSVLHAENRNQQILLRSTKKKIRERHRSAQQGTGSPLKGRQYSHNLLNTGNASLPSPPKHHRELLGDHAMCQGPGSYDTLSPKACMIMQMLRKRENEPKLKATDVRAPRRGVLQGFVKWIAQRCGIRKDVGEHLTTTKTVVFGDSMETVITPEIDDMDNSFSAIQEMNRSYHATGSMTPIDEPEFTDHGYYIFPSSPADNALVRQATKRVLHTSVYKLSDVTDFTTLLTARGVDEVKRILWCLNTSFSSKIEFLPIIPSLCCLLLVYMAPDAVLCVLHCLMVKAVKTGALECGERFLFIHREGFINFVKYVHSVMKYHLRKLVAKMQLLNVDIAAWIARAAQSGFSHLLPFDFILRIYGDFLFEGEIVLCRYCVALIKYAQAKLMKCNTQDEAEETLYRIGLDPQLDIDQLTKLAYSFRLKYYKSEVKGGTTTPYLMPVKIKTFYRPRLASVSKIVMEHKWEAIWAWLLPAYRILDPQMVYSSDKHGTTLLGLIKAIKDTGRSGVAALLFIETTTSDIFGVFIPTLNCEAIDGLFTPQKTSDQHSSFVFTLKPDEEIYKWSGQNTSGVKLGLQQIVVGNDMPAFMLDKTMNRGLSQGCMSYNSPSLVSTANGYFDVRQIELWQLV</sequence>
<feature type="domain" description="TLDc" evidence="8">
    <location>
        <begin position="709"/>
        <end position="879"/>
    </location>
</feature>
<dbReference type="SUPFAM" id="SSF47923">
    <property type="entry name" value="Ypt/Rab-GAP domain of gyp1p"/>
    <property type="match status" value="1"/>
</dbReference>
<keyword evidence="5" id="KW-0968">Cytoplasmic vesicle</keyword>
<evidence type="ECO:0000256" key="3">
    <source>
        <dbReference type="ARBA" id="ARBA00023018"/>
    </source>
</evidence>
<evidence type="ECO:0000259" key="8">
    <source>
        <dbReference type="PROSITE" id="PS51886"/>
    </source>
</evidence>
<dbReference type="InterPro" id="IPR000195">
    <property type="entry name" value="Rab-GAP-TBC_dom"/>
</dbReference>
<evidence type="ECO:0000256" key="1">
    <source>
        <dbReference type="ARBA" id="ARBA00004156"/>
    </source>
</evidence>
<evidence type="ECO:0000256" key="7">
    <source>
        <dbReference type="SAM" id="MobiDB-lite"/>
    </source>
</evidence>
<dbReference type="InterPro" id="IPR035969">
    <property type="entry name" value="Rab-GAP_TBC_sf"/>
</dbReference>
<dbReference type="Proteomes" id="UP001195914">
    <property type="component" value="Unassembled WGS sequence"/>
</dbReference>
<dbReference type="Pfam" id="PF07534">
    <property type="entry name" value="TLD"/>
    <property type="match status" value="1"/>
</dbReference>
<dbReference type="SMART" id="SM00584">
    <property type="entry name" value="TLDc"/>
    <property type="match status" value="1"/>
</dbReference>
<comment type="subcellular location">
    <subcellularLocation>
        <location evidence="1">Cytoplasmic vesicle membrane</location>
    </subcellularLocation>
    <subcellularLocation>
        <location evidence="2">Endomembrane system</location>
        <topology evidence="2">Peripheral membrane protein</topology>
    </subcellularLocation>
    <subcellularLocation>
        <location evidence="6">Synapse</location>
    </subcellularLocation>
</comment>
<name>A0AAD9G913_BABDI</name>
<dbReference type="EMBL" id="JAHBMH010000067">
    <property type="protein sequence ID" value="KAK1934019.1"/>
    <property type="molecule type" value="Genomic_DNA"/>
</dbReference>
<comment type="caution">
    <text evidence="9">The sequence shown here is derived from an EMBL/GenBank/DDBJ whole genome shotgun (WGS) entry which is preliminary data.</text>
</comment>
<gene>
    <name evidence="9" type="ORF">X943_001008</name>
</gene>
<organism evidence="9 10">
    <name type="scientific">Babesia divergens</name>
    <dbReference type="NCBI Taxonomy" id="32595"/>
    <lineage>
        <taxon>Eukaryota</taxon>
        <taxon>Sar</taxon>
        <taxon>Alveolata</taxon>
        <taxon>Apicomplexa</taxon>
        <taxon>Aconoidasida</taxon>
        <taxon>Piroplasmida</taxon>
        <taxon>Babesiidae</taxon>
        <taxon>Babesia</taxon>
    </lineage>
</organism>
<proteinExistence type="predicted"/>
<evidence type="ECO:0000256" key="5">
    <source>
        <dbReference type="ARBA" id="ARBA00023329"/>
    </source>
</evidence>
<evidence type="ECO:0000313" key="9">
    <source>
        <dbReference type="EMBL" id="KAK1934019.1"/>
    </source>
</evidence>
<evidence type="ECO:0000256" key="2">
    <source>
        <dbReference type="ARBA" id="ARBA00004184"/>
    </source>
</evidence>
<accession>A0AAD9G913</accession>
<keyword evidence="10" id="KW-1185">Reference proteome</keyword>
<keyword evidence="3" id="KW-0770">Synapse</keyword>
<keyword evidence="4" id="KW-0472">Membrane</keyword>
<feature type="compositionally biased region" description="Polar residues" evidence="7">
    <location>
        <begin position="296"/>
        <end position="308"/>
    </location>
</feature>
<dbReference type="AlphaFoldDB" id="A0AAD9G913"/>
<reference evidence="9" key="2">
    <citation type="submission" date="2021-05" db="EMBL/GenBank/DDBJ databases">
        <authorList>
            <person name="Pain A."/>
        </authorList>
    </citation>
    <scope>NUCLEOTIDE SEQUENCE</scope>
    <source>
        <strain evidence="9">1802A</strain>
    </source>
</reference>
<evidence type="ECO:0000256" key="6">
    <source>
        <dbReference type="ARBA" id="ARBA00034103"/>
    </source>
</evidence>
<protein>
    <submittedName>
        <fullName evidence="9">Rab-GTPase-TBC domain-containing protein</fullName>
    </submittedName>
</protein>
<evidence type="ECO:0000256" key="4">
    <source>
        <dbReference type="ARBA" id="ARBA00023136"/>
    </source>
</evidence>
<dbReference type="Pfam" id="PF00566">
    <property type="entry name" value="RabGAP-TBC"/>
    <property type="match status" value="1"/>
</dbReference>
<dbReference type="GO" id="GO:0012505">
    <property type="term" value="C:endomembrane system"/>
    <property type="evidence" value="ECO:0007669"/>
    <property type="project" value="UniProtKB-SubCell"/>
</dbReference>
<evidence type="ECO:0000313" key="10">
    <source>
        <dbReference type="Proteomes" id="UP001195914"/>
    </source>
</evidence>
<dbReference type="InterPro" id="IPR006571">
    <property type="entry name" value="TLDc_dom"/>
</dbReference>
<reference evidence="9" key="1">
    <citation type="journal article" date="2014" name="Nucleic Acids Res.">
        <title>The evolutionary dynamics of variant antigen genes in Babesia reveal a history of genomic innovation underlying host-parasite interaction.</title>
        <authorList>
            <person name="Jackson A.P."/>
            <person name="Otto T.D."/>
            <person name="Darby A."/>
            <person name="Ramaprasad A."/>
            <person name="Xia D."/>
            <person name="Echaide I.E."/>
            <person name="Farber M."/>
            <person name="Gahlot S."/>
            <person name="Gamble J."/>
            <person name="Gupta D."/>
            <person name="Gupta Y."/>
            <person name="Jackson L."/>
            <person name="Malandrin L."/>
            <person name="Malas T.B."/>
            <person name="Moussa E."/>
            <person name="Nair M."/>
            <person name="Reid A.J."/>
            <person name="Sanders M."/>
            <person name="Sharma J."/>
            <person name="Tracey A."/>
            <person name="Quail M.A."/>
            <person name="Weir W."/>
            <person name="Wastling J.M."/>
            <person name="Hall N."/>
            <person name="Willadsen P."/>
            <person name="Lingelbach K."/>
            <person name="Shiels B."/>
            <person name="Tait A."/>
            <person name="Berriman M."/>
            <person name="Allred D.R."/>
            <person name="Pain A."/>
        </authorList>
    </citation>
    <scope>NUCLEOTIDE SEQUENCE</scope>
    <source>
        <strain evidence="9">1802A</strain>
    </source>
</reference>
<dbReference type="GO" id="GO:0030659">
    <property type="term" value="C:cytoplasmic vesicle membrane"/>
    <property type="evidence" value="ECO:0007669"/>
    <property type="project" value="UniProtKB-SubCell"/>
</dbReference>